<comment type="caution">
    <text evidence="2">The sequence shown here is derived from an EMBL/GenBank/DDBJ whole genome shotgun (WGS) entry which is preliminary data.</text>
</comment>
<accession>A0A1E3LZA6</accession>
<dbReference type="EMBL" id="MDDS01000008">
    <property type="protein sequence ID" value="ODP39063.1"/>
    <property type="molecule type" value="Genomic_DNA"/>
</dbReference>
<dbReference type="Proteomes" id="UP000094487">
    <property type="component" value="Unassembled WGS sequence"/>
</dbReference>
<dbReference type="InterPro" id="IPR009683">
    <property type="entry name" value="Extensin-like_C"/>
</dbReference>
<sequence length="229" mass="24965">MLRARLTIALLVPMLLGGCLFGGGEREPPPRAPVRADPRGPVTLNLPTSRDTQQCFADLSRAEVRFSPMPDRDYGGGCQVIGAVQLIDIGVPVSNLKAMRCPLARAFLGWIRNGAVPAAREILKGELVRVETFGTYSCRAIVGGGAASAGRLSQHGLANAVDISAFVLRDGRRISVRDDWTSADMPTREFLQIVRRSACRRFTTVLSPDYNAAHHDHLHFDMGGRPFCR</sequence>
<organism evidence="2 3">
    <name type="scientific">Sphingomonas turrisvirgatae</name>
    <dbReference type="NCBI Taxonomy" id="1888892"/>
    <lineage>
        <taxon>Bacteria</taxon>
        <taxon>Pseudomonadati</taxon>
        <taxon>Pseudomonadota</taxon>
        <taxon>Alphaproteobacteria</taxon>
        <taxon>Sphingomonadales</taxon>
        <taxon>Sphingomonadaceae</taxon>
        <taxon>Sphingomonas</taxon>
    </lineage>
</organism>
<evidence type="ECO:0000259" key="1">
    <source>
        <dbReference type="Pfam" id="PF06904"/>
    </source>
</evidence>
<evidence type="ECO:0000313" key="3">
    <source>
        <dbReference type="Proteomes" id="UP000094487"/>
    </source>
</evidence>
<protein>
    <submittedName>
        <fullName evidence="2">Extensin</fullName>
    </submittedName>
</protein>
<dbReference type="AlphaFoldDB" id="A0A1E3LZA6"/>
<gene>
    <name evidence="2" type="ORF">BFL28_11900</name>
</gene>
<keyword evidence="3" id="KW-1185">Reference proteome</keyword>
<dbReference type="OrthoDB" id="9809788at2"/>
<feature type="domain" description="Extensin-like C-terminal" evidence="1">
    <location>
        <begin position="53"/>
        <end position="229"/>
    </location>
</feature>
<dbReference type="STRING" id="1888892.BFL28_11900"/>
<evidence type="ECO:0000313" key="2">
    <source>
        <dbReference type="EMBL" id="ODP39063.1"/>
    </source>
</evidence>
<proteinExistence type="predicted"/>
<dbReference type="Pfam" id="PF06904">
    <property type="entry name" value="Extensin-like_C"/>
    <property type="match status" value="1"/>
</dbReference>
<dbReference type="RefSeq" id="WP_069319238.1">
    <property type="nucleotide sequence ID" value="NZ_MDDS01000008.1"/>
</dbReference>
<name>A0A1E3LZA6_9SPHN</name>
<reference evidence="2 3" key="1">
    <citation type="submission" date="2016-08" db="EMBL/GenBank/DDBJ databases">
        <title>Draft genome of the agarase producing Sphingomonas sp. MCT13.</title>
        <authorList>
            <person name="D'Andrea M.M."/>
            <person name="Rossolini G.M."/>
            <person name="Thaller M.C."/>
        </authorList>
    </citation>
    <scope>NUCLEOTIDE SEQUENCE [LARGE SCALE GENOMIC DNA]</scope>
    <source>
        <strain evidence="2 3">MCT13</strain>
    </source>
</reference>
<dbReference type="PROSITE" id="PS51257">
    <property type="entry name" value="PROKAR_LIPOPROTEIN"/>
    <property type="match status" value="1"/>
</dbReference>